<keyword evidence="1" id="KW-0479">Metal-binding</keyword>
<dbReference type="InterPro" id="IPR052073">
    <property type="entry name" value="Amide_Lactam_Regulators"/>
</dbReference>
<evidence type="ECO:0000256" key="5">
    <source>
        <dbReference type="ARBA" id="ARBA00023163"/>
    </source>
</evidence>
<dbReference type="Gene3D" id="4.10.240.10">
    <property type="entry name" value="Zn(2)-C6 fungal-type DNA-binding domain"/>
    <property type="match status" value="1"/>
</dbReference>
<dbReference type="Pfam" id="PF04082">
    <property type="entry name" value="Fungal_trans"/>
    <property type="match status" value="1"/>
</dbReference>
<dbReference type="HOGENOM" id="CLU_007427_2_1_1"/>
<dbReference type="GO" id="GO:0006351">
    <property type="term" value="P:DNA-templated transcription"/>
    <property type="evidence" value="ECO:0007669"/>
    <property type="project" value="InterPro"/>
</dbReference>
<sequence length="683" mass="76001">MATFKNYDPTSIHPRPQHARACEACYARKVRCDITGTSVTCSNCAEHGFTCKPRLRRRKDHSQQRPQPDKRARISSHVRNSVSSPAYQQNNPQPQNWDVAAPSPAQSRADTGMAPLLFIHHCVAAPSPIDLVAAASSPRVDEFYNSSYLSRRAVLGDDFPGIDHSHGGRQPHEHTLTESDMKVLELYNAFELPSIPVRQALFEIFYKKCWTWMPVVDDGTVPADASSRVPSLLVLQAVLLAAASTKPKSDMTLPAHPQYRRIKAIIDTGAERNPLNLLAALCLVQFYAPAAPKDISTDHPRFWGNYALGLAQQMGLNMKSTRRNSQEGLRRRVWWTLYARDSIMSSAHGRPRIVNPTDCGVEPPSIYDFPDPSDIRAQIFVSYVAITEILCDLCQLLTRQNDPPPAEKNKVGLRLLEFVRSLPPALRLIQVDGTAKPYSFDLAQLHIHLLTTIIILYRPRSIFYVPPASSPAIVASNISFRIFEAMELRGHTCSLSSGFAWHLLVTTIPQLSCLGIPSLREESRGNLDTLERCFRTLASTRPSAANNLRNIQEIRKVLVSKEAPPMPRLNANTSADALSFSPLDLFDSYGADIAENYNRITTALEPSASTALRPGPTAENVYSADLNMSHMVYVQTQSFTPTPSNLGAGAILDDIPDFELLGNNFPEDGWMRNWVNDLHLFSE</sequence>
<evidence type="ECO:0000259" key="8">
    <source>
        <dbReference type="PROSITE" id="PS50048"/>
    </source>
</evidence>
<feature type="compositionally biased region" description="Basic and acidic residues" evidence="7">
    <location>
        <begin position="61"/>
        <end position="72"/>
    </location>
</feature>
<dbReference type="PANTHER" id="PTHR47171">
    <property type="entry name" value="FARA-RELATED"/>
    <property type="match status" value="1"/>
</dbReference>
<feature type="compositionally biased region" description="Polar residues" evidence="7">
    <location>
        <begin position="77"/>
        <end position="87"/>
    </location>
</feature>
<evidence type="ECO:0000256" key="1">
    <source>
        <dbReference type="ARBA" id="ARBA00022723"/>
    </source>
</evidence>
<evidence type="ECO:0000256" key="2">
    <source>
        <dbReference type="ARBA" id="ARBA00022833"/>
    </source>
</evidence>
<feature type="region of interest" description="Disordered" evidence="7">
    <location>
        <begin position="55"/>
        <end position="106"/>
    </location>
</feature>
<evidence type="ECO:0000256" key="7">
    <source>
        <dbReference type="SAM" id="MobiDB-lite"/>
    </source>
</evidence>
<name>A0A0D2AN97_9EURO</name>
<dbReference type="InterPro" id="IPR007219">
    <property type="entry name" value="XnlR_reg_dom"/>
</dbReference>
<keyword evidence="3" id="KW-0805">Transcription regulation</keyword>
<dbReference type="CDD" id="cd12148">
    <property type="entry name" value="fungal_TF_MHR"/>
    <property type="match status" value="1"/>
</dbReference>
<dbReference type="GO" id="GO:0000981">
    <property type="term" value="F:DNA-binding transcription factor activity, RNA polymerase II-specific"/>
    <property type="evidence" value="ECO:0007669"/>
    <property type="project" value="InterPro"/>
</dbReference>
<dbReference type="SMART" id="SM00906">
    <property type="entry name" value="Fungal_trans"/>
    <property type="match status" value="1"/>
</dbReference>
<dbReference type="OrthoDB" id="10251155at2759"/>
<keyword evidence="10" id="KW-1185">Reference proteome</keyword>
<evidence type="ECO:0000256" key="3">
    <source>
        <dbReference type="ARBA" id="ARBA00023015"/>
    </source>
</evidence>
<dbReference type="InterPro" id="IPR036864">
    <property type="entry name" value="Zn2-C6_fun-type_DNA-bd_sf"/>
</dbReference>
<keyword evidence="5" id="KW-0804">Transcription</keyword>
<reference evidence="9 10" key="1">
    <citation type="submission" date="2015-01" db="EMBL/GenBank/DDBJ databases">
        <title>The Genome Sequence of Cladophialophora immunda CBS83496.</title>
        <authorList>
            <consortium name="The Broad Institute Genomics Platform"/>
            <person name="Cuomo C."/>
            <person name="de Hoog S."/>
            <person name="Gorbushina A."/>
            <person name="Stielow B."/>
            <person name="Teixiera M."/>
            <person name="Abouelleil A."/>
            <person name="Chapman S.B."/>
            <person name="Priest M."/>
            <person name="Young S.K."/>
            <person name="Wortman J."/>
            <person name="Nusbaum C."/>
            <person name="Birren B."/>
        </authorList>
    </citation>
    <scope>NUCLEOTIDE SEQUENCE [LARGE SCALE GENOMIC DNA]</scope>
    <source>
        <strain evidence="9 10">CBS 83496</strain>
    </source>
</reference>
<dbReference type="SUPFAM" id="SSF57701">
    <property type="entry name" value="Zn2/Cys6 DNA-binding domain"/>
    <property type="match status" value="1"/>
</dbReference>
<dbReference type="VEuPathDB" id="FungiDB:PV07_09638"/>
<dbReference type="PROSITE" id="PS50048">
    <property type="entry name" value="ZN2_CY6_FUNGAL_2"/>
    <property type="match status" value="1"/>
</dbReference>
<dbReference type="Pfam" id="PF00172">
    <property type="entry name" value="Zn_clus"/>
    <property type="match status" value="1"/>
</dbReference>
<dbReference type="GO" id="GO:0003677">
    <property type="term" value="F:DNA binding"/>
    <property type="evidence" value="ECO:0007669"/>
    <property type="project" value="UniProtKB-KW"/>
</dbReference>
<dbReference type="EMBL" id="KN847044">
    <property type="protein sequence ID" value="KIW26552.1"/>
    <property type="molecule type" value="Genomic_DNA"/>
</dbReference>
<dbReference type="RefSeq" id="XP_016246768.1">
    <property type="nucleotide sequence ID" value="XM_016396912.1"/>
</dbReference>
<evidence type="ECO:0000313" key="10">
    <source>
        <dbReference type="Proteomes" id="UP000054466"/>
    </source>
</evidence>
<feature type="domain" description="Zn(2)-C6 fungal-type" evidence="8">
    <location>
        <begin position="21"/>
        <end position="51"/>
    </location>
</feature>
<dbReference type="AlphaFoldDB" id="A0A0D2AN97"/>
<keyword evidence="6" id="KW-0539">Nucleus</keyword>
<dbReference type="Proteomes" id="UP000054466">
    <property type="component" value="Unassembled WGS sequence"/>
</dbReference>
<evidence type="ECO:0000256" key="6">
    <source>
        <dbReference type="ARBA" id="ARBA00023242"/>
    </source>
</evidence>
<accession>A0A0D2AN97</accession>
<dbReference type="CDD" id="cd00067">
    <property type="entry name" value="GAL4"/>
    <property type="match status" value="1"/>
</dbReference>
<evidence type="ECO:0000313" key="9">
    <source>
        <dbReference type="EMBL" id="KIW26552.1"/>
    </source>
</evidence>
<proteinExistence type="predicted"/>
<keyword evidence="4" id="KW-0238">DNA-binding</keyword>
<dbReference type="InterPro" id="IPR001138">
    <property type="entry name" value="Zn2Cys6_DnaBD"/>
</dbReference>
<dbReference type="STRING" id="569365.A0A0D2AN97"/>
<dbReference type="PANTHER" id="PTHR47171:SF2">
    <property type="entry name" value="TRANSCRIPTION FACTOR, PUTATIVE-RELATED"/>
    <property type="match status" value="1"/>
</dbReference>
<keyword evidence="2" id="KW-0862">Zinc</keyword>
<gene>
    <name evidence="9" type="ORF">PV07_09638</name>
</gene>
<dbReference type="GeneID" id="27348832"/>
<protein>
    <recommendedName>
        <fullName evidence="8">Zn(2)-C6 fungal-type domain-containing protein</fullName>
    </recommendedName>
</protein>
<dbReference type="GO" id="GO:0008270">
    <property type="term" value="F:zinc ion binding"/>
    <property type="evidence" value="ECO:0007669"/>
    <property type="project" value="InterPro"/>
</dbReference>
<evidence type="ECO:0000256" key="4">
    <source>
        <dbReference type="ARBA" id="ARBA00023125"/>
    </source>
</evidence>
<organism evidence="9 10">
    <name type="scientific">Cladophialophora immunda</name>
    <dbReference type="NCBI Taxonomy" id="569365"/>
    <lineage>
        <taxon>Eukaryota</taxon>
        <taxon>Fungi</taxon>
        <taxon>Dikarya</taxon>
        <taxon>Ascomycota</taxon>
        <taxon>Pezizomycotina</taxon>
        <taxon>Eurotiomycetes</taxon>
        <taxon>Chaetothyriomycetidae</taxon>
        <taxon>Chaetothyriales</taxon>
        <taxon>Herpotrichiellaceae</taxon>
        <taxon>Cladophialophora</taxon>
    </lineage>
</organism>